<dbReference type="OrthoDB" id="5197501at2"/>
<evidence type="ECO:0000256" key="1">
    <source>
        <dbReference type="SAM" id="MobiDB-lite"/>
    </source>
</evidence>
<accession>A0A1H9XXM6</accession>
<protein>
    <submittedName>
        <fullName evidence="2">Uncharacterized protein</fullName>
    </submittedName>
</protein>
<name>A0A1H9XXM6_9PSEU</name>
<gene>
    <name evidence="2" type="ORF">SAMN05216195_12348</name>
</gene>
<evidence type="ECO:0000313" key="2">
    <source>
        <dbReference type="EMBL" id="SES50938.1"/>
    </source>
</evidence>
<reference evidence="3" key="1">
    <citation type="submission" date="2016-10" db="EMBL/GenBank/DDBJ databases">
        <authorList>
            <person name="Varghese N."/>
            <person name="Submissions S."/>
        </authorList>
    </citation>
    <scope>NUCLEOTIDE SEQUENCE [LARGE SCALE GENOMIC DNA]</scope>
    <source>
        <strain evidence="3">CGMCC 4.578</strain>
    </source>
</reference>
<dbReference type="RefSeq" id="WP_090073908.1">
    <property type="nucleotide sequence ID" value="NZ_FOFT01000023.1"/>
</dbReference>
<feature type="region of interest" description="Disordered" evidence="1">
    <location>
        <begin position="89"/>
        <end position="111"/>
    </location>
</feature>
<dbReference type="EMBL" id="FOFT01000023">
    <property type="protein sequence ID" value="SES50938.1"/>
    <property type="molecule type" value="Genomic_DNA"/>
</dbReference>
<evidence type="ECO:0000313" key="3">
    <source>
        <dbReference type="Proteomes" id="UP000199028"/>
    </source>
</evidence>
<dbReference type="AlphaFoldDB" id="A0A1H9XXM6"/>
<organism evidence="2 3">
    <name type="scientific">Lentzea flaviverrucosa</name>
    <dbReference type="NCBI Taxonomy" id="200379"/>
    <lineage>
        <taxon>Bacteria</taxon>
        <taxon>Bacillati</taxon>
        <taxon>Actinomycetota</taxon>
        <taxon>Actinomycetes</taxon>
        <taxon>Pseudonocardiales</taxon>
        <taxon>Pseudonocardiaceae</taxon>
        <taxon>Lentzea</taxon>
    </lineage>
</organism>
<sequence>MLTEGTVLAEALRAGYATPVFLVAMALLTRRVWIELALTLREWVRAIPARRRSELERDVVGVALGARSKDQRNHSAELLRLLLNAPERVLPAPPTTDLPPDENPGDSAAHT</sequence>
<keyword evidence="3" id="KW-1185">Reference proteome</keyword>
<dbReference type="Proteomes" id="UP000199028">
    <property type="component" value="Unassembled WGS sequence"/>
</dbReference>
<proteinExistence type="predicted"/>